<dbReference type="EMBL" id="JACGWJ010000032">
    <property type="protein sequence ID" value="KAL0296856.1"/>
    <property type="molecule type" value="Genomic_DNA"/>
</dbReference>
<dbReference type="InterPro" id="IPR023410">
    <property type="entry name" value="14-3-3_domain"/>
</dbReference>
<keyword evidence="8" id="KW-0812">Transmembrane</keyword>
<evidence type="ECO:0000256" key="6">
    <source>
        <dbReference type="ARBA" id="ARBA00022946"/>
    </source>
</evidence>
<proteinExistence type="inferred from homology"/>
<evidence type="ECO:0000256" key="3">
    <source>
        <dbReference type="ARBA" id="ARBA00022448"/>
    </source>
</evidence>
<feature type="transmembrane region" description="Helical" evidence="8">
    <location>
        <begin position="447"/>
        <end position="466"/>
    </location>
</feature>
<comment type="similarity">
    <text evidence="2 7">Belongs to the 14-3-3 family.</text>
</comment>
<dbReference type="InterPro" id="IPR004696">
    <property type="entry name" value="Tpt_PEP_transl"/>
</dbReference>
<keyword evidence="6" id="KW-0809">Transit peptide</keyword>
<gene>
    <name evidence="10" type="ORF">Sradi_6737700</name>
</gene>
<keyword evidence="4" id="KW-0150">Chloroplast</keyword>
<dbReference type="Pfam" id="PF00244">
    <property type="entry name" value="14-3-3"/>
    <property type="match status" value="1"/>
</dbReference>
<feature type="transmembrane region" description="Helical" evidence="8">
    <location>
        <begin position="546"/>
        <end position="563"/>
    </location>
</feature>
<dbReference type="InterPro" id="IPR000308">
    <property type="entry name" value="14-3-3"/>
</dbReference>
<feature type="transmembrane region" description="Helical" evidence="8">
    <location>
        <begin position="391"/>
        <end position="410"/>
    </location>
</feature>
<dbReference type="NCBIfam" id="TIGR00817">
    <property type="entry name" value="tpt"/>
    <property type="match status" value="1"/>
</dbReference>
<dbReference type="SUPFAM" id="SSF103481">
    <property type="entry name" value="Multidrug resistance efflux transporter EmrE"/>
    <property type="match status" value="2"/>
</dbReference>
<dbReference type="CDD" id="cd11309">
    <property type="entry name" value="14-3-3_fungi"/>
    <property type="match status" value="1"/>
</dbReference>
<dbReference type="GO" id="GO:0031969">
    <property type="term" value="C:chloroplast membrane"/>
    <property type="evidence" value="ECO:0007669"/>
    <property type="project" value="UniProtKB-SubCell"/>
</dbReference>
<dbReference type="GO" id="GO:0015605">
    <property type="term" value="F:organophosphate ester transmembrane transporter activity"/>
    <property type="evidence" value="ECO:0007669"/>
    <property type="project" value="UniProtKB-ARBA"/>
</dbReference>
<evidence type="ECO:0000256" key="8">
    <source>
        <dbReference type="SAM" id="Phobius"/>
    </source>
</evidence>
<feature type="domain" description="14-3-3" evidence="9">
    <location>
        <begin position="7"/>
        <end position="248"/>
    </location>
</feature>
<reference evidence="10" key="2">
    <citation type="journal article" date="2024" name="Plant">
        <title>Genomic evolution and insights into agronomic trait innovations of Sesamum species.</title>
        <authorList>
            <person name="Miao H."/>
            <person name="Wang L."/>
            <person name="Qu L."/>
            <person name="Liu H."/>
            <person name="Sun Y."/>
            <person name="Le M."/>
            <person name="Wang Q."/>
            <person name="Wei S."/>
            <person name="Zheng Y."/>
            <person name="Lin W."/>
            <person name="Duan Y."/>
            <person name="Cao H."/>
            <person name="Xiong S."/>
            <person name="Wang X."/>
            <person name="Wei L."/>
            <person name="Li C."/>
            <person name="Ma Q."/>
            <person name="Ju M."/>
            <person name="Zhao R."/>
            <person name="Li G."/>
            <person name="Mu C."/>
            <person name="Tian Q."/>
            <person name="Mei H."/>
            <person name="Zhang T."/>
            <person name="Gao T."/>
            <person name="Zhang H."/>
        </authorList>
    </citation>
    <scope>NUCLEOTIDE SEQUENCE</scope>
    <source>
        <strain evidence="10">G02</strain>
    </source>
</reference>
<dbReference type="Pfam" id="PF03151">
    <property type="entry name" value="TPT"/>
    <property type="match status" value="1"/>
</dbReference>
<dbReference type="PRINTS" id="PR00305">
    <property type="entry name" value="1433ZETA"/>
</dbReference>
<dbReference type="InterPro" id="IPR023409">
    <property type="entry name" value="14-3-3_CS"/>
</dbReference>
<feature type="transmembrane region" description="Helical" evidence="8">
    <location>
        <begin position="304"/>
        <end position="324"/>
    </location>
</feature>
<evidence type="ECO:0000256" key="1">
    <source>
        <dbReference type="ARBA" id="ARBA00004508"/>
    </source>
</evidence>
<evidence type="ECO:0000313" key="10">
    <source>
        <dbReference type="EMBL" id="KAL0296856.1"/>
    </source>
</evidence>
<evidence type="ECO:0000256" key="7">
    <source>
        <dbReference type="RuleBase" id="RU003466"/>
    </source>
</evidence>
<name>A0AAW2JRI2_SESRA</name>
<dbReference type="AlphaFoldDB" id="A0AAW2JRI2"/>
<protein>
    <submittedName>
        <fullName evidence="10">Triose phosphate/phosphate translocator TPT, chloroplastic</fullName>
    </submittedName>
</protein>
<dbReference type="InterPro" id="IPR004853">
    <property type="entry name" value="Sugar_P_trans_dom"/>
</dbReference>
<reference evidence="10" key="1">
    <citation type="submission" date="2020-06" db="EMBL/GenBank/DDBJ databases">
        <authorList>
            <person name="Li T."/>
            <person name="Hu X."/>
            <person name="Zhang T."/>
            <person name="Song X."/>
            <person name="Zhang H."/>
            <person name="Dai N."/>
            <person name="Sheng W."/>
            <person name="Hou X."/>
            <person name="Wei L."/>
        </authorList>
    </citation>
    <scope>NUCLEOTIDE SEQUENCE</scope>
    <source>
        <strain evidence="10">G02</strain>
        <tissue evidence="10">Leaf</tissue>
    </source>
</reference>
<dbReference type="PROSITE" id="PS00797">
    <property type="entry name" value="1433_2"/>
    <property type="match status" value="1"/>
</dbReference>
<sequence>MSTENERENHVYMAKLAEQAERYDEMVESMKKVAKLDVELSVDERNLLSVGYKNVIGARRASWRIMSSIEQKEESKGNESNVALIKGYRQKVEDELSKICHDILSVIDKHLVPSSRSGEATVFYYKMKGDYYRYLAEFKTDQERKEASEQSLKGYEAASATASTDLPSTHPIRLGLALNFSVFYYEIMNSPERACHLAKQAFDEAIAELDTLSEESYKDSTLIMQLLRDNLTLWTSDLPEDGGEENAAKLRNPRKKNQRFAESKSFAERFPALVTGFFFFTWYFLNVIFNILNKKVYNYFPYPYFVSVVHLLVGVVYCMVSWAVGLPKRAPIDKELLGVLTPVAFCHALGHVMSNVSFAAVAVSFTHTIKALEPFFNAAASQFVLGHQIPLSLWLSLAPVVIGVSMASMTELSFNWTGFVSAMISNIAFTYRSIYSKKAMTGMDSTNVYAYISIIALLFCLPPAIFIEGPQLMQHGFRDAIAKVGLHKFLSDLFWIGMFYHLYNQVATNTLERVAPLTHAVGNVLKRVFVIGFSIVVFGNKISTQTGIGTGIAIAGVAMYSLIKANIEEQKQKGSDEFLHCFRRLLKLTHHEAATVYPAEFTCNFSQVDCNKGRMRGALHFTF</sequence>
<comment type="subcellular location">
    <subcellularLocation>
        <location evidence="1">Plastid</location>
        <location evidence="1">Chloroplast membrane</location>
        <topology evidence="1">Multi-pass membrane protein</topology>
    </subcellularLocation>
</comment>
<comment type="caution">
    <text evidence="10">The sequence shown here is derived from an EMBL/GenBank/DDBJ whole genome shotgun (WGS) entry which is preliminary data.</text>
</comment>
<keyword evidence="8" id="KW-1133">Transmembrane helix</keyword>
<accession>A0AAW2JRI2</accession>
<dbReference type="Gene3D" id="1.20.190.20">
    <property type="entry name" value="14-3-3 domain"/>
    <property type="match status" value="1"/>
</dbReference>
<evidence type="ECO:0000256" key="2">
    <source>
        <dbReference type="ARBA" id="ARBA00006141"/>
    </source>
</evidence>
<dbReference type="GO" id="GO:0015120">
    <property type="term" value="F:phosphoglycerate transmembrane transporter activity"/>
    <property type="evidence" value="ECO:0007669"/>
    <property type="project" value="UniProtKB-ARBA"/>
</dbReference>
<feature type="transmembrane region" description="Helical" evidence="8">
    <location>
        <begin position="270"/>
        <end position="292"/>
    </location>
</feature>
<feature type="transmembrane region" description="Helical" evidence="8">
    <location>
        <begin position="416"/>
        <end position="435"/>
    </location>
</feature>
<dbReference type="PROSITE" id="PS00796">
    <property type="entry name" value="1433_1"/>
    <property type="match status" value="1"/>
</dbReference>
<dbReference type="SMART" id="SM00101">
    <property type="entry name" value="14_3_3"/>
    <property type="match status" value="1"/>
</dbReference>
<dbReference type="InterPro" id="IPR037185">
    <property type="entry name" value="EmrE-like"/>
</dbReference>
<evidence type="ECO:0000256" key="5">
    <source>
        <dbReference type="ARBA" id="ARBA00022640"/>
    </source>
</evidence>
<dbReference type="SUPFAM" id="SSF48445">
    <property type="entry name" value="14-3-3 protein"/>
    <property type="match status" value="1"/>
</dbReference>
<keyword evidence="8" id="KW-0472">Membrane</keyword>
<dbReference type="PANTHER" id="PTHR18860">
    <property type="entry name" value="14-3-3 PROTEIN"/>
    <property type="match status" value="1"/>
</dbReference>
<dbReference type="InterPro" id="IPR036815">
    <property type="entry name" value="14-3-3_dom_sf"/>
</dbReference>
<keyword evidence="3" id="KW-0813">Transport</keyword>
<dbReference type="FunFam" id="1.20.190.20:FF:000002">
    <property type="entry name" value="14-3-3 protein epsilon"/>
    <property type="match status" value="1"/>
</dbReference>
<evidence type="ECO:0000259" key="9">
    <source>
        <dbReference type="SMART" id="SM00101"/>
    </source>
</evidence>
<organism evidence="10">
    <name type="scientific">Sesamum radiatum</name>
    <name type="common">Black benniseed</name>
    <dbReference type="NCBI Taxonomy" id="300843"/>
    <lineage>
        <taxon>Eukaryota</taxon>
        <taxon>Viridiplantae</taxon>
        <taxon>Streptophyta</taxon>
        <taxon>Embryophyta</taxon>
        <taxon>Tracheophyta</taxon>
        <taxon>Spermatophyta</taxon>
        <taxon>Magnoliopsida</taxon>
        <taxon>eudicotyledons</taxon>
        <taxon>Gunneridae</taxon>
        <taxon>Pentapetalae</taxon>
        <taxon>asterids</taxon>
        <taxon>lamiids</taxon>
        <taxon>Lamiales</taxon>
        <taxon>Pedaliaceae</taxon>
        <taxon>Sesamum</taxon>
    </lineage>
</organism>
<evidence type="ECO:0000256" key="4">
    <source>
        <dbReference type="ARBA" id="ARBA00022528"/>
    </source>
</evidence>
<keyword evidence="5" id="KW-0934">Plastid</keyword>